<dbReference type="InterPro" id="IPR000322">
    <property type="entry name" value="Glyco_hydro_31_TIM"/>
</dbReference>
<dbReference type="Pfam" id="PF01055">
    <property type="entry name" value="Glyco_hydro_31_2nd"/>
    <property type="match status" value="1"/>
</dbReference>
<dbReference type="Gene3D" id="2.60.40.1180">
    <property type="entry name" value="Golgi alpha-mannosidase II"/>
    <property type="match status" value="2"/>
</dbReference>
<dbReference type="GO" id="GO:0005975">
    <property type="term" value="P:carbohydrate metabolic process"/>
    <property type="evidence" value="ECO:0007669"/>
    <property type="project" value="InterPro"/>
</dbReference>
<evidence type="ECO:0000259" key="5">
    <source>
        <dbReference type="Pfam" id="PF21365"/>
    </source>
</evidence>
<reference evidence="6 7" key="1">
    <citation type="submission" date="2017-02" db="EMBL/GenBank/DDBJ databases">
        <title>Genomes of Trichoderma spp. with biocontrol activity.</title>
        <authorList>
            <person name="Gardiner D."/>
            <person name="Kazan K."/>
            <person name="Vos C."/>
            <person name="Harvey P."/>
        </authorList>
    </citation>
    <scope>NUCLEOTIDE SEQUENCE [LARGE SCALE GENOMIC DNA]</scope>
    <source>
        <strain evidence="6 7">A5MH</strain>
    </source>
</reference>
<dbReference type="InterPro" id="IPR017853">
    <property type="entry name" value="GH"/>
</dbReference>
<dbReference type="Proteomes" id="UP000236546">
    <property type="component" value="Unassembled WGS sequence"/>
</dbReference>
<comment type="similarity">
    <text evidence="2">Belongs to the glycosyl hydrolase 31 family.</text>
</comment>
<dbReference type="EC" id="3.2.1.20" evidence="3"/>
<evidence type="ECO:0000256" key="3">
    <source>
        <dbReference type="ARBA" id="ARBA00012741"/>
    </source>
</evidence>
<feature type="domain" description="Glycoside hydrolase family 31 TIM barrel" evidence="4">
    <location>
        <begin position="360"/>
        <end position="824"/>
    </location>
</feature>
<dbReference type="Gene3D" id="3.20.20.80">
    <property type="entry name" value="Glycosidases"/>
    <property type="match status" value="1"/>
</dbReference>
<proteinExistence type="inferred from homology"/>
<dbReference type="InterPro" id="IPR048395">
    <property type="entry name" value="Glyco_hydro_31_C"/>
</dbReference>
<name>A0A2K0SXT6_9HYPO</name>
<dbReference type="PANTHER" id="PTHR22762:SF120">
    <property type="entry name" value="HETEROGLYCAN GLUCOSIDASE 1"/>
    <property type="match status" value="1"/>
</dbReference>
<comment type="caution">
    <text evidence="6">The sequence shown here is derived from an EMBL/GenBank/DDBJ whole genome shotgun (WGS) entry which is preliminary data.</text>
</comment>
<dbReference type="SUPFAM" id="SSF51445">
    <property type="entry name" value="(Trans)glycosidases"/>
    <property type="match status" value="1"/>
</dbReference>
<dbReference type="Pfam" id="PF21365">
    <property type="entry name" value="Glyco_hydro_31_3rd"/>
    <property type="match status" value="1"/>
</dbReference>
<gene>
    <name evidence="6" type="ORF">TGAMA5MH_09951</name>
</gene>
<dbReference type="CDD" id="cd14752">
    <property type="entry name" value="GH31_N"/>
    <property type="match status" value="1"/>
</dbReference>
<evidence type="ECO:0000313" key="7">
    <source>
        <dbReference type="Proteomes" id="UP000236546"/>
    </source>
</evidence>
<evidence type="ECO:0000313" key="6">
    <source>
        <dbReference type="EMBL" id="PNP38088.1"/>
    </source>
</evidence>
<dbReference type="EMBL" id="MTYH01000114">
    <property type="protein sequence ID" value="PNP38088.1"/>
    <property type="molecule type" value="Genomic_DNA"/>
</dbReference>
<sequence length="1120" mass="129340">MTDFDETKDRDPYTFIPADEFFNHFDNDLFDSCIRQPERASFDEADQPKIQINGEARNVFQKGKIFRLHEQLEGEPDEESLLLIEFIRPQVWRIRFNPVNASRCSFKDENSRAIACPSMSELITKLDDFEGLDWRVELISNVPSYYILQSVKAGAEKPEVQLWIQKSPFQITAIRPVKNSRIVEKFAMPSTIDEALRPQVDLQPIQGVEKAVIWKTKPKPLKYISRGSAAILSVEAPATAHYMGFGEQGGRNLFKSNTYMNYFNFDNMKYQNVYGNGPLDEREPLYHTEPFWMEVASHIGFQSVLATMIDNYSHTCLDVRKTDQRTIRIATRFNEFNCMIVAADRVSELLNVYTSIVGKPSLKPRYVLGYHQGCYGYDTKEAVLQCAQKYRDAQFPLDAIHIDVDIQREHKTFTIDDRPGHFPQPKEMFDTLRQQGVKCCTNITPHINSAKDPEYTTLNELLENNYYVEDRRDLARSDLRPWQDRYHYWDYGRRVVTNPSETRPDYRIPDETDLSVTYNAGKPFRGGVYYGWGNGAPGYYPNLNNHEVREWWGKQFKYLFECGVEFIWQDMTSPCIAPEYGDMKSFPFRLLLDSDTRLNESYEEVAVKRKAIEIWALYSYNLYEATFNGLQNLHLSGTLAENNTSLTKTNQELTAGNELAWRKGRRNFIIGRGSYIGSHKFAGLWTGDNASTWDFLSTSVVQVLGLGLSGNAISGQDVGGFEFIEPDHNWANPELLIRWYGAYSLLPWFRNHYTKYRTFLDGPHEGEMRKDGKQFQEPYAYDQHYRDNMHHFHDPREAFLFRAVLPVCRYYVRLRYSLMQLLYDAMFENAITGMPVARSMIITDDQDATLFFENKWFTNDQYLVGNDILVAPPLRAEAFFDRHEVYLPYPDEWFPINLYPDEPLGTALNPAIGGGSRIFCKCNISLEDDHIPRITPMYIREGAIIPKIETRMSTPDWYPNGYPGAESQMKAPEANPITFHVYPGKDNTYTMYIDDGISTDSEPLSKIPNLTNDLKPDADKYCEVRIKQVTMINTEEKCTRVLTIEAIQNGYEKYKQIVGGEYKVVFWHKESAYSNDIVVGGSLGPISVQHLERIRATVVKFATDVVHVKGGITITLIYDN</sequence>
<evidence type="ECO:0000256" key="1">
    <source>
        <dbReference type="ARBA" id="ARBA00001657"/>
    </source>
</evidence>
<dbReference type="GO" id="GO:0004558">
    <property type="term" value="F:alpha-1,4-glucosidase activity"/>
    <property type="evidence" value="ECO:0007669"/>
    <property type="project" value="UniProtKB-EC"/>
</dbReference>
<organism evidence="6 7">
    <name type="scientific">Trichoderma gamsii</name>
    <dbReference type="NCBI Taxonomy" id="398673"/>
    <lineage>
        <taxon>Eukaryota</taxon>
        <taxon>Fungi</taxon>
        <taxon>Dikarya</taxon>
        <taxon>Ascomycota</taxon>
        <taxon>Pezizomycotina</taxon>
        <taxon>Sordariomycetes</taxon>
        <taxon>Hypocreomycetidae</taxon>
        <taxon>Hypocreales</taxon>
        <taxon>Hypocreaceae</taxon>
        <taxon>Trichoderma</taxon>
    </lineage>
</organism>
<dbReference type="OrthoDB" id="10070917at2759"/>
<accession>A0A2K0SXT6</accession>
<evidence type="ECO:0000256" key="2">
    <source>
        <dbReference type="ARBA" id="ARBA00007806"/>
    </source>
</evidence>
<dbReference type="Gene3D" id="2.60.40.1760">
    <property type="entry name" value="glycosyl hydrolase (family 31)"/>
    <property type="match status" value="1"/>
</dbReference>
<dbReference type="PANTHER" id="PTHR22762">
    <property type="entry name" value="ALPHA-GLUCOSIDASE"/>
    <property type="match status" value="1"/>
</dbReference>
<protein>
    <recommendedName>
        <fullName evidence="3">alpha-glucosidase</fullName>
        <ecNumber evidence="3">3.2.1.20</ecNumber>
    </recommendedName>
</protein>
<dbReference type="InterPro" id="IPR013780">
    <property type="entry name" value="Glyco_hydro_b"/>
</dbReference>
<dbReference type="AlphaFoldDB" id="A0A2K0SXT6"/>
<feature type="domain" description="Glycosyl hydrolase family 31 C-terminal" evidence="5">
    <location>
        <begin position="833"/>
        <end position="945"/>
    </location>
</feature>
<evidence type="ECO:0000259" key="4">
    <source>
        <dbReference type="Pfam" id="PF01055"/>
    </source>
</evidence>
<comment type="catalytic activity">
    <reaction evidence="1">
        <text>Hydrolysis of terminal, non-reducing (1-&gt;4)-linked alpha-D-glucose residues with release of alpha-D-glucose.</text>
        <dbReference type="EC" id="3.2.1.20"/>
    </reaction>
</comment>